<dbReference type="InterPro" id="IPR046757">
    <property type="entry name" value="YL1_N"/>
</dbReference>
<dbReference type="GO" id="GO:0034496">
    <property type="term" value="P:multivesicular body membrane disassembly"/>
    <property type="evidence" value="ECO:0007669"/>
    <property type="project" value="TreeGrafter"/>
</dbReference>
<evidence type="ECO:0000256" key="2">
    <source>
        <dbReference type="ARBA" id="ARBA00004270"/>
    </source>
</evidence>
<comment type="similarity">
    <text evidence="4">Belongs to the AB hydrolase superfamily. Lipase family.</text>
</comment>
<organism evidence="21 22">
    <name type="scientific">Pyricularia oryzae</name>
    <name type="common">Rice blast fungus</name>
    <name type="synonym">Magnaporthe oryzae</name>
    <dbReference type="NCBI Taxonomy" id="318829"/>
    <lineage>
        <taxon>Eukaryota</taxon>
        <taxon>Fungi</taxon>
        <taxon>Dikarya</taxon>
        <taxon>Ascomycota</taxon>
        <taxon>Pezizomycotina</taxon>
        <taxon>Sordariomycetes</taxon>
        <taxon>Sordariomycetidae</taxon>
        <taxon>Magnaporthales</taxon>
        <taxon>Pyriculariaceae</taxon>
        <taxon>Pyricularia</taxon>
    </lineage>
</organism>
<dbReference type="Pfam" id="PF08265">
    <property type="entry name" value="YL1_C"/>
    <property type="match status" value="1"/>
</dbReference>
<evidence type="ECO:0000256" key="11">
    <source>
        <dbReference type="ARBA" id="ARBA00022968"/>
    </source>
</evidence>
<feature type="compositionally biased region" description="Basic and acidic residues" evidence="18">
    <location>
        <begin position="866"/>
        <end position="908"/>
    </location>
</feature>
<evidence type="ECO:0000256" key="9">
    <source>
        <dbReference type="ARBA" id="ARBA00022801"/>
    </source>
</evidence>
<evidence type="ECO:0000256" key="15">
    <source>
        <dbReference type="ARBA" id="ARBA00023136"/>
    </source>
</evidence>
<feature type="compositionally biased region" description="Polar residues" evidence="18">
    <location>
        <begin position="580"/>
        <end position="589"/>
    </location>
</feature>
<feature type="compositionally biased region" description="Low complexity" evidence="18">
    <location>
        <begin position="1373"/>
        <end position="1389"/>
    </location>
</feature>
<dbReference type="SUPFAM" id="SSF53474">
    <property type="entry name" value="alpha/beta-Hydrolases"/>
    <property type="match status" value="1"/>
</dbReference>
<feature type="region of interest" description="Disordered" evidence="18">
    <location>
        <begin position="570"/>
        <end position="612"/>
    </location>
</feature>
<dbReference type="Pfam" id="PF26363">
    <property type="entry name" value="Phospholipase-like"/>
    <property type="match status" value="1"/>
</dbReference>
<evidence type="ECO:0000256" key="1">
    <source>
        <dbReference type="ARBA" id="ARBA00001024"/>
    </source>
</evidence>
<keyword evidence="19" id="KW-0732">Signal</keyword>
<evidence type="ECO:0000256" key="12">
    <source>
        <dbReference type="ARBA" id="ARBA00022989"/>
    </source>
</evidence>
<keyword evidence="13" id="KW-0072">Autophagy</keyword>
<dbReference type="PANTHER" id="PTHR47175">
    <property type="entry name" value="LIPASE ATG15-RELATED"/>
    <property type="match status" value="1"/>
</dbReference>
<dbReference type="GO" id="GO:0004620">
    <property type="term" value="F:phospholipase activity"/>
    <property type="evidence" value="ECO:0007669"/>
    <property type="project" value="TreeGrafter"/>
</dbReference>
<feature type="region of interest" description="Disordered" evidence="18">
    <location>
        <begin position="987"/>
        <end position="1052"/>
    </location>
</feature>
<feature type="compositionally biased region" description="Acidic residues" evidence="18">
    <location>
        <begin position="762"/>
        <end position="778"/>
    </location>
</feature>
<dbReference type="GO" id="GO:0032585">
    <property type="term" value="C:multivesicular body membrane"/>
    <property type="evidence" value="ECO:0007669"/>
    <property type="project" value="UniProtKB-SubCell"/>
</dbReference>
<protein>
    <recommendedName>
        <fullName evidence="6">triacylglycerol lipase</fullName>
        <ecNumber evidence="6">3.1.1.3</ecNumber>
    </recommendedName>
    <alternativeName>
        <fullName evidence="17">Autophagy-related protein 15</fullName>
    </alternativeName>
</protein>
<evidence type="ECO:0000256" key="3">
    <source>
        <dbReference type="ARBA" id="ARBA00004343"/>
    </source>
</evidence>
<feature type="domain" description="Vps72/YL1 C-terminal" evidence="20">
    <location>
        <begin position="1257"/>
        <end position="1286"/>
    </location>
</feature>
<dbReference type="Gene3D" id="3.40.50.1820">
    <property type="entry name" value="alpha/beta hydrolase"/>
    <property type="match status" value="1"/>
</dbReference>
<evidence type="ECO:0000256" key="16">
    <source>
        <dbReference type="ARBA" id="ARBA00023180"/>
    </source>
</evidence>
<feature type="compositionally biased region" description="Pro residues" evidence="18">
    <location>
        <begin position="1488"/>
        <end position="1503"/>
    </location>
</feature>
<comment type="subcellular location">
    <subcellularLocation>
        <location evidence="3">Endosome</location>
        <location evidence="3">Multivesicular body membrane</location>
        <topology evidence="3">Single-pass type II membrane protein</topology>
    </subcellularLocation>
    <subcellularLocation>
        <location evidence="2">Prevacuolar compartment membrane</location>
        <topology evidence="2">Single-pass type II membrane protein</topology>
    </subcellularLocation>
</comment>
<evidence type="ECO:0000313" key="22">
    <source>
        <dbReference type="Proteomes" id="UP000294847"/>
    </source>
</evidence>
<dbReference type="InterPro" id="IPR013272">
    <property type="entry name" value="Vps72/YL1_C"/>
</dbReference>
<evidence type="ECO:0000256" key="7">
    <source>
        <dbReference type="ARBA" id="ARBA00022692"/>
    </source>
</evidence>
<dbReference type="FunFam" id="3.40.50.1820:FF:000129">
    <property type="entry name" value="Autophagy related lipase Atg15, putative"/>
    <property type="match status" value="1"/>
</dbReference>
<feature type="region of interest" description="Disordered" evidence="18">
    <location>
        <begin position="740"/>
        <end position="915"/>
    </location>
</feature>
<feature type="compositionally biased region" description="Polar residues" evidence="18">
    <location>
        <begin position="1466"/>
        <end position="1482"/>
    </location>
</feature>
<accession>A0A4V1C6W7</accession>
<feature type="region of interest" description="Disordered" evidence="18">
    <location>
        <begin position="661"/>
        <end position="696"/>
    </location>
</feature>
<evidence type="ECO:0000256" key="5">
    <source>
        <dbReference type="ARBA" id="ARBA00011137"/>
    </source>
</evidence>
<keyword evidence="11" id="KW-0735">Signal-anchor</keyword>
<feature type="region of interest" description="Disordered" evidence="18">
    <location>
        <begin position="1128"/>
        <end position="1215"/>
    </location>
</feature>
<keyword evidence="7" id="KW-0812">Transmembrane</keyword>
<keyword evidence="12" id="KW-1133">Transmembrane helix</keyword>
<evidence type="ECO:0000256" key="8">
    <source>
        <dbReference type="ARBA" id="ARBA00022753"/>
    </source>
</evidence>
<evidence type="ECO:0000313" key="21">
    <source>
        <dbReference type="EMBL" id="QBZ61328.1"/>
    </source>
</evidence>
<feature type="compositionally biased region" description="Polar residues" evidence="18">
    <location>
        <begin position="600"/>
        <end position="611"/>
    </location>
</feature>
<comment type="subunit">
    <text evidence="5">Binds to both phosphatidylinositol (PI) and phosphatidylinositol 3,5-bisphosphate (PIP2).</text>
</comment>
<feature type="compositionally biased region" description="Polar residues" evidence="18">
    <location>
        <begin position="814"/>
        <end position="831"/>
    </location>
</feature>
<keyword evidence="15" id="KW-0472">Membrane</keyword>
<evidence type="ECO:0000256" key="18">
    <source>
        <dbReference type="SAM" id="MobiDB-lite"/>
    </source>
</evidence>
<dbReference type="GO" id="GO:0006660">
    <property type="term" value="P:phosphatidylserine catabolic process"/>
    <property type="evidence" value="ECO:0007669"/>
    <property type="project" value="TreeGrafter"/>
</dbReference>
<dbReference type="EC" id="3.1.1.3" evidence="6"/>
<dbReference type="EMBL" id="CP034207">
    <property type="protein sequence ID" value="QBZ61328.1"/>
    <property type="molecule type" value="Genomic_DNA"/>
</dbReference>
<feature type="compositionally biased region" description="Basic and acidic residues" evidence="18">
    <location>
        <begin position="779"/>
        <end position="791"/>
    </location>
</feature>
<sequence length="1514" mass="162961">MITRRNSTHRCTSAGRITAQLLLSFLAFSVAPTAAIAPHDNNAHEQFVLPLPQAPLGPLKPEPPAPAEHKFTLRHIYHHGTHKHPRLHRKQDVHQQEAGIWLSAEDGFDKHRLPVLNARSRPGSIERLVDRRPSVVEPMVAQARERGFVSVLSADAWTVDAVSTPDVTDKNTIVNLAYMAANAYVETPDLPDWEDVGEGFNRSADFGWESDGLRGHIFADENNSTIVIGLKGTSLAVFDGEGTTTNDKENDNLFFSCCCAQQGQWTWRQVCDCATSSYACNVTCVSQSLREENRYYMAARELYSNVTELYPTSNVWLTGHSLGGAVSSFLGLTYGLPAVTFQAVPEALAAGRLGLPVPPSGNPELPQTRENTGAYHFGHTADPIYMGSCNGATASCSYAGYALETKCHAGYECVYDVVADKGWRVGVGTHKIRTVIKDVLLKYDEVPECKLTPKCRDCELWKMYESNGTESTTTSSSSKTSKTMTRTETCKTPGWWGCLDETTTATSTTTTTTTPCTTTTSTTTTSTCKTPGWFGCKDKTTSTTTTTSTSSIPTATTTCETPGKFWGCNDKTTTTEDSHTLTPTPTQHPITAPPQGPPAATSTPTSEQISPTKRKCVRRNFLGFCKEWEKVSGYLDLATRGRFGSQTFGLANMATDLEVPTEAPPLHASPSVSDSSDDDDDSRGGASAADSQVEWLATGRARRSTAGNRMKSMIAQEAAAAGVGGDEGDSDLELLFAEADDDEGFSDNADRDDGSDAQMDSSSDDDDDAKEGDDELEGEKELEKIAKEKRAAAKKRKAQQVIPAKFRKRVRIESTPSTRAGSEPAAQSSSHHLPRRQVVPAPPPRPKKKSERTSWLPSAADMPTRASERSTTRMSKEQLHQQMVEREVRRKKQLEQQEKKAKRLEALKKPPMTQADRLREAELVEKRNSKSLNRWEEAEKQREEERERKLAALYNRTLEGPVVTFWTGIMELSEGQMKNVGRMVAMEEKAPRRKKQPPPAAPAASISTSTEKDPGTAPNTVVPGAATTEVDADQQMKNAPPVAAEQSESTEKPIATPALAAPVFHQAVFQPIDLPAENVPVEATATPLPSSVLAPPVSMMTPPPIGAVQGPMQMPGLSINPGVVSNVLAPPNPSQGELSLVPPTLTTTATEPVPKETETAPIQSQPTLPPPQLPPKSHSEAPKTASTQEPEKDPSPPEDKDPTAAKTESESSVNGRVTRSCIVLQNFDEEAIKDKTVQTQILFGRKFTKLAKPGHAPHCVITNHVAKYRDPKTGLPFANMNAYKEIRRLTEGDYKWSSILGTWAGTGELAAKGVPNRFLHGGPKEESPPPAIAEVQTDRNLPAVPPHPAESKVLPTTPAQASKQAPNIPRAIPAQAPVPSVNPSSSSGPIATASTGTSHIGVSTQTVPPLRPVSSTLTTKVDTSTVKASPKINPRLGPPTSVPVPTSAPETQFTPTPNATALPKSQLPSTPNVTAATPSMPANTVPKLPEPSPAPISPAPTPAPGSDVVPFGQS</sequence>
<keyword evidence="14" id="KW-0443">Lipid metabolism</keyword>
<dbReference type="GO" id="GO:0004806">
    <property type="term" value="F:triacylglycerol lipase activity"/>
    <property type="evidence" value="ECO:0007669"/>
    <property type="project" value="UniProtKB-EC"/>
</dbReference>
<dbReference type="GO" id="GO:0046461">
    <property type="term" value="P:neutral lipid catabolic process"/>
    <property type="evidence" value="ECO:0007669"/>
    <property type="project" value="TreeGrafter"/>
</dbReference>
<dbReference type="Pfam" id="PF05764">
    <property type="entry name" value="YL1"/>
    <property type="match status" value="1"/>
</dbReference>
<gene>
    <name evidence="21" type="ORF">PoMZ_08276</name>
</gene>
<dbReference type="InterPro" id="IPR050805">
    <property type="entry name" value="ATG15_Lipase"/>
</dbReference>
<keyword evidence="8" id="KW-0967">Endosome</keyword>
<feature type="signal peptide" evidence="19">
    <location>
        <begin position="1"/>
        <end position="35"/>
    </location>
</feature>
<keyword evidence="16" id="KW-0325">Glycoprotein</keyword>
<evidence type="ECO:0000256" key="19">
    <source>
        <dbReference type="SAM" id="SignalP"/>
    </source>
</evidence>
<dbReference type="InterPro" id="IPR029058">
    <property type="entry name" value="AB_hydrolase_fold"/>
</dbReference>
<feature type="chain" id="PRO_5020638537" description="triacylglycerol lipase" evidence="19">
    <location>
        <begin position="36"/>
        <end position="1514"/>
    </location>
</feature>
<evidence type="ECO:0000256" key="17">
    <source>
        <dbReference type="ARBA" id="ARBA00029828"/>
    </source>
</evidence>
<comment type="catalytic activity">
    <reaction evidence="1">
        <text>a triacylglycerol + H2O = a diacylglycerol + a fatty acid + H(+)</text>
        <dbReference type="Rhea" id="RHEA:12044"/>
        <dbReference type="ChEBI" id="CHEBI:15377"/>
        <dbReference type="ChEBI" id="CHEBI:15378"/>
        <dbReference type="ChEBI" id="CHEBI:17855"/>
        <dbReference type="ChEBI" id="CHEBI:18035"/>
        <dbReference type="ChEBI" id="CHEBI:28868"/>
        <dbReference type="EC" id="3.1.1.3"/>
    </reaction>
</comment>
<evidence type="ECO:0000256" key="13">
    <source>
        <dbReference type="ARBA" id="ARBA00023006"/>
    </source>
</evidence>
<evidence type="ECO:0000256" key="14">
    <source>
        <dbReference type="ARBA" id="ARBA00023098"/>
    </source>
</evidence>
<dbReference type="SMART" id="SM00993">
    <property type="entry name" value="YL1_C"/>
    <property type="match status" value="1"/>
</dbReference>
<evidence type="ECO:0000256" key="6">
    <source>
        <dbReference type="ARBA" id="ARBA00013279"/>
    </source>
</evidence>
<feature type="compositionally biased region" description="Basic and acidic residues" evidence="18">
    <location>
        <begin position="1189"/>
        <end position="1209"/>
    </location>
</feature>
<evidence type="ECO:0000256" key="10">
    <source>
        <dbReference type="ARBA" id="ARBA00022963"/>
    </source>
</evidence>
<proteinExistence type="inferred from homology"/>
<feature type="compositionally biased region" description="Polar residues" evidence="18">
    <location>
        <begin position="1448"/>
        <end position="1459"/>
    </location>
</feature>
<dbReference type="Proteomes" id="UP000294847">
    <property type="component" value="Chromosome 4"/>
</dbReference>
<keyword evidence="10" id="KW-0442">Lipid degradation</keyword>
<dbReference type="PANTHER" id="PTHR47175:SF2">
    <property type="entry name" value="LIPASE ATG15-RELATED"/>
    <property type="match status" value="1"/>
</dbReference>
<evidence type="ECO:0000259" key="20">
    <source>
        <dbReference type="SMART" id="SM00993"/>
    </source>
</evidence>
<evidence type="ECO:0000256" key="4">
    <source>
        <dbReference type="ARBA" id="ARBA00010701"/>
    </source>
</evidence>
<dbReference type="CDD" id="cd00519">
    <property type="entry name" value="Lipase_3"/>
    <property type="match status" value="1"/>
</dbReference>
<feature type="compositionally biased region" description="Polar residues" evidence="18">
    <location>
        <begin position="1392"/>
        <end position="1427"/>
    </location>
</feature>
<feature type="region of interest" description="Disordered" evidence="18">
    <location>
        <begin position="1340"/>
        <end position="1514"/>
    </location>
</feature>
<name>A0A4V1C6W7_PYROR</name>
<dbReference type="GO" id="GO:0005775">
    <property type="term" value="C:vacuolar lumen"/>
    <property type="evidence" value="ECO:0007669"/>
    <property type="project" value="TreeGrafter"/>
</dbReference>
<keyword evidence="9" id="KW-0378">Hydrolase</keyword>
<dbReference type="GO" id="GO:0034727">
    <property type="term" value="P:piecemeal microautophagy of the nucleus"/>
    <property type="evidence" value="ECO:0007669"/>
    <property type="project" value="TreeGrafter"/>
</dbReference>
<reference evidence="21 22" key="1">
    <citation type="journal article" date="2019" name="Mol. Biol. Evol.">
        <title>Blast fungal genomes show frequent chromosomal changes, gene gains and losses, and effector gene turnover.</title>
        <authorList>
            <person name="Gomez Luciano L.B."/>
            <person name="Jason Tsai I."/>
            <person name="Chuma I."/>
            <person name="Tosa Y."/>
            <person name="Chen Y.H."/>
            <person name="Li J.Y."/>
            <person name="Li M.Y."/>
            <person name="Jade Lu M.Y."/>
            <person name="Nakayashiki H."/>
            <person name="Li W.H."/>
        </authorList>
    </citation>
    <scope>NUCLEOTIDE SEQUENCE [LARGE SCALE GENOMIC DNA]</scope>
    <source>
        <strain evidence="21">MZ5-1-6</strain>
    </source>
</reference>